<keyword evidence="7" id="KW-1185">Reference proteome</keyword>
<evidence type="ECO:0000256" key="2">
    <source>
        <dbReference type="ARBA" id="ARBA00022692"/>
    </source>
</evidence>
<dbReference type="Proteomes" id="UP001597368">
    <property type="component" value="Unassembled WGS sequence"/>
</dbReference>
<accession>A0ABW4ST68</accession>
<keyword evidence="2 5" id="KW-0812">Transmembrane</keyword>
<sequence length="136" mass="13951">MTASTRTERSAGSRIANVGLWVLQVVMAAGFLLAAMGKFTGAEPSAGTFDAIGIGDWFRYLVGGLEVVGVVGLLVPRLAGPAALALSGLMVGASLTQLIVVGSGVALPVTMLVLSLVIAWGRRSGTARLWAALTRR</sequence>
<evidence type="ECO:0000256" key="4">
    <source>
        <dbReference type="ARBA" id="ARBA00023136"/>
    </source>
</evidence>
<gene>
    <name evidence="6" type="ORF">ACFSKW_11755</name>
</gene>
<dbReference type="Pfam" id="PF13564">
    <property type="entry name" value="DoxX_2"/>
    <property type="match status" value="1"/>
</dbReference>
<organism evidence="6 7">
    <name type="scientific">Nonomuraea mangrovi</name>
    <dbReference type="NCBI Taxonomy" id="2316207"/>
    <lineage>
        <taxon>Bacteria</taxon>
        <taxon>Bacillati</taxon>
        <taxon>Actinomycetota</taxon>
        <taxon>Actinomycetes</taxon>
        <taxon>Streptosporangiales</taxon>
        <taxon>Streptosporangiaceae</taxon>
        <taxon>Nonomuraea</taxon>
    </lineage>
</organism>
<feature type="transmembrane region" description="Helical" evidence="5">
    <location>
        <begin position="57"/>
        <end position="75"/>
    </location>
</feature>
<proteinExistence type="predicted"/>
<feature type="transmembrane region" description="Helical" evidence="5">
    <location>
        <begin position="15"/>
        <end position="36"/>
    </location>
</feature>
<evidence type="ECO:0000313" key="7">
    <source>
        <dbReference type="Proteomes" id="UP001597368"/>
    </source>
</evidence>
<protein>
    <submittedName>
        <fullName evidence="6">DoxX family protein</fullName>
    </submittedName>
</protein>
<dbReference type="EMBL" id="JBHUFV010000017">
    <property type="protein sequence ID" value="MFD1932149.1"/>
    <property type="molecule type" value="Genomic_DNA"/>
</dbReference>
<keyword evidence="3 5" id="KW-1133">Transmembrane helix</keyword>
<evidence type="ECO:0000256" key="5">
    <source>
        <dbReference type="SAM" id="Phobius"/>
    </source>
</evidence>
<reference evidence="7" key="1">
    <citation type="journal article" date="2019" name="Int. J. Syst. Evol. Microbiol.">
        <title>The Global Catalogue of Microorganisms (GCM) 10K type strain sequencing project: providing services to taxonomists for standard genome sequencing and annotation.</title>
        <authorList>
            <consortium name="The Broad Institute Genomics Platform"/>
            <consortium name="The Broad Institute Genome Sequencing Center for Infectious Disease"/>
            <person name="Wu L."/>
            <person name="Ma J."/>
        </authorList>
    </citation>
    <scope>NUCLEOTIDE SEQUENCE [LARGE SCALE GENOMIC DNA]</scope>
    <source>
        <strain evidence="7">ICMP 6774ER</strain>
    </source>
</reference>
<feature type="transmembrane region" description="Helical" evidence="5">
    <location>
        <begin position="95"/>
        <end position="120"/>
    </location>
</feature>
<dbReference type="RefSeq" id="WP_379572170.1">
    <property type="nucleotide sequence ID" value="NZ_JBHUFV010000017.1"/>
</dbReference>
<keyword evidence="4 5" id="KW-0472">Membrane</keyword>
<comment type="subcellular location">
    <subcellularLocation>
        <location evidence="1">Membrane</location>
        <topology evidence="1">Multi-pass membrane protein</topology>
    </subcellularLocation>
</comment>
<evidence type="ECO:0000313" key="6">
    <source>
        <dbReference type="EMBL" id="MFD1932149.1"/>
    </source>
</evidence>
<dbReference type="InterPro" id="IPR032808">
    <property type="entry name" value="DoxX"/>
</dbReference>
<evidence type="ECO:0000256" key="3">
    <source>
        <dbReference type="ARBA" id="ARBA00022989"/>
    </source>
</evidence>
<comment type="caution">
    <text evidence="6">The sequence shown here is derived from an EMBL/GenBank/DDBJ whole genome shotgun (WGS) entry which is preliminary data.</text>
</comment>
<name>A0ABW4ST68_9ACTN</name>
<evidence type="ECO:0000256" key="1">
    <source>
        <dbReference type="ARBA" id="ARBA00004141"/>
    </source>
</evidence>